<feature type="region of interest" description="Disordered" evidence="1">
    <location>
        <begin position="136"/>
        <end position="155"/>
    </location>
</feature>
<reference evidence="3 4" key="1">
    <citation type="submission" date="2024-07" db="EMBL/GenBank/DDBJ databases">
        <title>Active virus-host system and metabolic interactions in a Lokiarchaeon culture.</title>
        <authorList>
            <person name="Ponce Toledo R.I."/>
            <person name="Rodrigues Oliveira T."/>
            <person name="Schleper C."/>
        </authorList>
    </citation>
    <scope>NUCLEOTIDE SEQUENCE [LARGE SCALE GENOMIC DNA]</scope>
    <source>
        <strain evidence="3 4">B35</strain>
    </source>
</reference>
<organism evidence="3 4">
    <name type="scientific">Halodesulfovibrio aestuarii</name>
    <dbReference type="NCBI Taxonomy" id="126333"/>
    <lineage>
        <taxon>Bacteria</taxon>
        <taxon>Pseudomonadati</taxon>
        <taxon>Thermodesulfobacteriota</taxon>
        <taxon>Desulfovibrionia</taxon>
        <taxon>Desulfovibrionales</taxon>
        <taxon>Desulfovibrionaceae</taxon>
        <taxon>Halodesulfovibrio</taxon>
    </lineage>
</organism>
<keyword evidence="2" id="KW-0732">Signal</keyword>
<name>A0ABV4JZW6_9BACT</name>
<dbReference type="EMBL" id="JBFSOO010000026">
    <property type="protein sequence ID" value="MEZ6855088.1"/>
    <property type="molecule type" value="Genomic_DNA"/>
</dbReference>
<dbReference type="Proteomes" id="UP001568358">
    <property type="component" value="Unassembled WGS sequence"/>
</dbReference>
<protein>
    <submittedName>
        <fullName evidence="3">Uncharacterized protein</fullName>
    </submittedName>
</protein>
<keyword evidence="4" id="KW-1185">Reference proteome</keyword>
<gene>
    <name evidence="3" type="ORF">AB2Z07_16600</name>
</gene>
<proteinExistence type="predicted"/>
<evidence type="ECO:0000256" key="2">
    <source>
        <dbReference type="SAM" id="SignalP"/>
    </source>
</evidence>
<sequence length="155" mass="18203">MEIIIENSGNCKIKYFSFSLVFILLSASFSFAAEITPQRIFSKLNLRTIESIYTQQCKVYCGSYLKDYYSPELVKVTDNKVVIETSEEVVEFRLLDQQHVGVMVDLKWGTYQDYTIHKIYWDTVRQEIRGQEVEKKAPNPCESFPEKWQKGLFDE</sequence>
<feature type="chain" id="PRO_5047498414" evidence="2">
    <location>
        <begin position="33"/>
        <end position="155"/>
    </location>
</feature>
<evidence type="ECO:0000256" key="1">
    <source>
        <dbReference type="SAM" id="MobiDB-lite"/>
    </source>
</evidence>
<dbReference type="RefSeq" id="WP_371151336.1">
    <property type="nucleotide sequence ID" value="NZ_JBFSOO010000026.1"/>
</dbReference>
<evidence type="ECO:0000313" key="3">
    <source>
        <dbReference type="EMBL" id="MEZ6855088.1"/>
    </source>
</evidence>
<feature type="compositionally biased region" description="Basic and acidic residues" evidence="1">
    <location>
        <begin position="144"/>
        <end position="155"/>
    </location>
</feature>
<feature type="signal peptide" evidence="2">
    <location>
        <begin position="1"/>
        <end position="32"/>
    </location>
</feature>
<evidence type="ECO:0000313" key="4">
    <source>
        <dbReference type="Proteomes" id="UP001568358"/>
    </source>
</evidence>
<accession>A0ABV4JZW6</accession>
<comment type="caution">
    <text evidence="3">The sequence shown here is derived from an EMBL/GenBank/DDBJ whole genome shotgun (WGS) entry which is preliminary data.</text>
</comment>